<organism evidence="7 8">
    <name type="scientific">Neptunicoccus cionae</name>
    <dbReference type="NCBI Taxonomy" id="2035344"/>
    <lineage>
        <taxon>Bacteria</taxon>
        <taxon>Pseudomonadati</taxon>
        <taxon>Pseudomonadota</taxon>
        <taxon>Alphaproteobacteria</taxon>
        <taxon>Rhodobacterales</taxon>
        <taxon>Paracoccaceae</taxon>
        <taxon>Neptunicoccus</taxon>
    </lineage>
</organism>
<gene>
    <name evidence="7" type="ORF">GCM10011498_15100</name>
</gene>
<evidence type="ECO:0000256" key="3">
    <source>
        <dbReference type="ARBA" id="ARBA00022989"/>
    </source>
</evidence>
<dbReference type="GO" id="GO:0005886">
    <property type="term" value="C:plasma membrane"/>
    <property type="evidence" value="ECO:0007669"/>
    <property type="project" value="InterPro"/>
</dbReference>
<dbReference type="AlphaFoldDB" id="A0A916QW52"/>
<evidence type="ECO:0000256" key="4">
    <source>
        <dbReference type="ARBA" id="ARBA00023136"/>
    </source>
</evidence>
<evidence type="ECO:0000256" key="2">
    <source>
        <dbReference type="ARBA" id="ARBA00022692"/>
    </source>
</evidence>
<proteinExistence type="predicted"/>
<evidence type="ECO:0000256" key="1">
    <source>
        <dbReference type="ARBA" id="ARBA00022475"/>
    </source>
</evidence>
<dbReference type="EMBL" id="BMKA01000002">
    <property type="protein sequence ID" value="GGA15724.1"/>
    <property type="molecule type" value="Genomic_DNA"/>
</dbReference>
<keyword evidence="1" id="KW-1003">Cell membrane</keyword>
<keyword evidence="7" id="KW-0413">Isomerase</keyword>
<dbReference type="Pfam" id="PF06305">
    <property type="entry name" value="LapA_dom"/>
    <property type="match status" value="1"/>
</dbReference>
<feature type="transmembrane region" description="Helical" evidence="5">
    <location>
        <begin position="49"/>
        <end position="69"/>
    </location>
</feature>
<keyword evidence="3 5" id="KW-1133">Transmembrane helix</keyword>
<name>A0A916QW52_9RHOB</name>
<evidence type="ECO:0000259" key="6">
    <source>
        <dbReference type="Pfam" id="PF06305"/>
    </source>
</evidence>
<reference evidence="7" key="1">
    <citation type="journal article" date="2014" name="Int. J. Syst. Evol. Microbiol.">
        <title>Complete genome sequence of Corynebacterium casei LMG S-19264T (=DSM 44701T), isolated from a smear-ripened cheese.</title>
        <authorList>
            <consortium name="US DOE Joint Genome Institute (JGI-PGF)"/>
            <person name="Walter F."/>
            <person name="Albersmeier A."/>
            <person name="Kalinowski J."/>
            <person name="Ruckert C."/>
        </authorList>
    </citation>
    <scope>NUCLEOTIDE SEQUENCE</scope>
    <source>
        <strain evidence="7">CGMCC 1.15880</strain>
    </source>
</reference>
<reference evidence="7" key="2">
    <citation type="submission" date="2020-09" db="EMBL/GenBank/DDBJ databases">
        <authorList>
            <person name="Sun Q."/>
            <person name="Zhou Y."/>
        </authorList>
    </citation>
    <scope>NUCLEOTIDE SEQUENCE</scope>
    <source>
        <strain evidence="7">CGMCC 1.15880</strain>
    </source>
</reference>
<keyword evidence="4 5" id="KW-0472">Membrane</keyword>
<dbReference type="Proteomes" id="UP000628017">
    <property type="component" value="Unassembled WGS sequence"/>
</dbReference>
<accession>A0A916QW52</accession>
<protein>
    <submittedName>
        <fullName evidence="7">Phosphoribosylanthranilate isomerase</fullName>
    </submittedName>
</protein>
<evidence type="ECO:0000313" key="8">
    <source>
        <dbReference type="Proteomes" id="UP000628017"/>
    </source>
</evidence>
<keyword evidence="8" id="KW-1185">Reference proteome</keyword>
<feature type="domain" description="Lipopolysaccharide assembly protein A" evidence="6">
    <location>
        <begin position="43"/>
        <end position="95"/>
    </location>
</feature>
<comment type="caution">
    <text evidence="7">The sequence shown here is derived from an EMBL/GenBank/DDBJ whole genome shotgun (WGS) entry which is preliminary data.</text>
</comment>
<evidence type="ECO:0000256" key="5">
    <source>
        <dbReference type="SAM" id="Phobius"/>
    </source>
</evidence>
<keyword evidence="2 5" id="KW-0812">Transmembrane</keyword>
<evidence type="ECO:0000313" key="7">
    <source>
        <dbReference type="EMBL" id="GGA15724.1"/>
    </source>
</evidence>
<dbReference type="GO" id="GO:0016853">
    <property type="term" value="F:isomerase activity"/>
    <property type="evidence" value="ECO:0007669"/>
    <property type="project" value="UniProtKB-KW"/>
</dbReference>
<dbReference type="RefSeq" id="WP_188672883.1">
    <property type="nucleotide sequence ID" value="NZ_BMKA01000002.1"/>
</dbReference>
<dbReference type="InterPro" id="IPR010445">
    <property type="entry name" value="LapA_dom"/>
</dbReference>
<sequence>MMRYIRYLFLAVIGICLIVVALANRAPVTLRVMPDELASVFQLSGSVTLPLFLVIFLGIVVGLLIGFVWEWMREFKYRNDLSKKGKELHRLERENKVLKAKSGEGTDDVLALIE</sequence>